<dbReference type="GO" id="GO:0005794">
    <property type="term" value="C:Golgi apparatus"/>
    <property type="evidence" value="ECO:0007669"/>
    <property type="project" value="TreeGrafter"/>
</dbReference>
<comment type="subcellular location">
    <subcellularLocation>
        <location evidence="1">Membrane</location>
        <topology evidence="1">Single-pass membrane protein</topology>
    </subcellularLocation>
</comment>
<gene>
    <name evidence="14" type="ORF">SeLEV6574_g06220</name>
    <name evidence="13" type="ORF">SeMB42_g06588</name>
</gene>
<dbReference type="InterPro" id="IPR013083">
    <property type="entry name" value="Znf_RING/FYVE/PHD"/>
</dbReference>
<evidence type="ECO:0000256" key="5">
    <source>
        <dbReference type="ARBA" id="ARBA00022771"/>
    </source>
</evidence>
<keyword evidence="5 9" id="KW-0863">Zinc-finger</keyword>
<dbReference type="Proteomes" id="UP000317494">
    <property type="component" value="Unassembled WGS sequence"/>
</dbReference>
<feature type="compositionally biased region" description="Polar residues" evidence="10">
    <location>
        <begin position="184"/>
        <end position="193"/>
    </location>
</feature>
<protein>
    <recommendedName>
        <fullName evidence="12">RING-type domain-containing protein</fullName>
    </recommendedName>
</protein>
<organism evidence="13 15">
    <name type="scientific">Synchytrium endobioticum</name>
    <dbReference type="NCBI Taxonomy" id="286115"/>
    <lineage>
        <taxon>Eukaryota</taxon>
        <taxon>Fungi</taxon>
        <taxon>Fungi incertae sedis</taxon>
        <taxon>Chytridiomycota</taxon>
        <taxon>Chytridiomycota incertae sedis</taxon>
        <taxon>Chytridiomycetes</taxon>
        <taxon>Synchytriales</taxon>
        <taxon>Synchytriaceae</taxon>
        <taxon>Synchytrium</taxon>
    </lineage>
</organism>
<comment type="similarity">
    <text evidence="2">Belongs to the ZFPL1 family.</text>
</comment>
<evidence type="ECO:0000256" key="9">
    <source>
        <dbReference type="PROSITE-ProRule" id="PRU00175"/>
    </source>
</evidence>
<dbReference type="SUPFAM" id="SSF57850">
    <property type="entry name" value="RING/U-box"/>
    <property type="match status" value="1"/>
</dbReference>
<dbReference type="InterPro" id="IPR039043">
    <property type="entry name" value="ZFPL1"/>
</dbReference>
<keyword evidence="15" id="KW-1185">Reference proteome</keyword>
<dbReference type="AlphaFoldDB" id="A0A507CK25"/>
<evidence type="ECO:0000256" key="7">
    <source>
        <dbReference type="ARBA" id="ARBA00022989"/>
    </source>
</evidence>
<dbReference type="InterPro" id="IPR058731">
    <property type="entry name" value="Znf-B_box_ZFPL1-like"/>
</dbReference>
<evidence type="ECO:0000256" key="6">
    <source>
        <dbReference type="ARBA" id="ARBA00022833"/>
    </source>
</evidence>
<evidence type="ECO:0000256" key="8">
    <source>
        <dbReference type="ARBA" id="ARBA00023136"/>
    </source>
</evidence>
<evidence type="ECO:0000256" key="3">
    <source>
        <dbReference type="ARBA" id="ARBA00022692"/>
    </source>
</evidence>
<feature type="domain" description="RING-type" evidence="12">
    <location>
        <begin position="51"/>
        <end position="98"/>
    </location>
</feature>
<dbReference type="VEuPathDB" id="FungiDB:SeMB42_g06588"/>
<feature type="transmembrane region" description="Helical" evidence="11">
    <location>
        <begin position="249"/>
        <end position="267"/>
    </location>
</feature>
<dbReference type="PROSITE" id="PS50089">
    <property type="entry name" value="ZF_RING_2"/>
    <property type="match status" value="1"/>
</dbReference>
<keyword evidence="3 11" id="KW-0812">Transmembrane</keyword>
<keyword evidence="7 11" id="KW-1133">Transmembrane helix</keyword>
<evidence type="ECO:0000256" key="2">
    <source>
        <dbReference type="ARBA" id="ARBA00005561"/>
    </source>
</evidence>
<reference evidence="15 16" key="1">
    <citation type="journal article" date="2019" name="Sci. Rep.">
        <title>Comparative genomics of chytrid fungi reveal insights into the obligate biotrophic and pathogenic lifestyle of Synchytrium endobioticum.</title>
        <authorList>
            <person name="van de Vossenberg B.T.L.H."/>
            <person name="Warris S."/>
            <person name="Nguyen H.D.T."/>
            <person name="van Gent-Pelzer M.P.E."/>
            <person name="Joly D.L."/>
            <person name="van de Geest H.C."/>
            <person name="Bonants P.J.M."/>
            <person name="Smith D.S."/>
            <person name="Levesque C.A."/>
            <person name="van der Lee T.A.J."/>
        </authorList>
    </citation>
    <scope>NUCLEOTIDE SEQUENCE [LARGE SCALE GENOMIC DNA]</scope>
    <source>
        <strain evidence="14 16">LEV6574</strain>
        <strain evidence="13 15">MB42</strain>
    </source>
</reference>
<evidence type="ECO:0000313" key="16">
    <source>
        <dbReference type="Proteomes" id="UP000320475"/>
    </source>
</evidence>
<keyword evidence="6" id="KW-0862">Zinc</keyword>
<dbReference type="Pfam" id="PF25993">
    <property type="entry name" value="zf-B_box_ZFPL1"/>
    <property type="match status" value="1"/>
</dbReference>
<evidence type="ECO:0000259" key="12">
    <source>
        <dbReference type="PROSITE" id="PS50089"/>
    </source>
</evidence>
<dbReference type="InterPro" id="IPR001841">
    <property type="entry name" value="Znf_RING"/>
</dbReference>
<sequence length="283" mass="31419">MGLCKCRSVTNLFCFEHRKNVCEKCILSDHPNCVVQSYLAWLQDSDYEAVCKLCKKGLDVSIVRLTCLDLFHVDCINQYCFKLPEHTASAGYACPSCNTPIIPPDNVNTRIADVVRNTFRDAPWAHHIIPSRRVTPAPQDPRLEATLNPTSLSNTNNTTTSFIQATLAPPTSFLSRNLLASPTAADGSSNTMMSGLPPTGSRKPLGKFMTTRKNSVARDVDDDKYLRKDSQSWMSSLTIFGTLLTIRRFVFLVVVCLVVIYVGSALFSETHKSDPFDGDTDKE</sequence>
<evidence type="ECO:0000256" key="10">
    <source>
        <dbReference type="SAM" id="MobiDB-lite"/>
    </source>
</evidence>
<keyword evidence="8 11" id="KW-0472">Membrane</keyword>
<dbReference type="EMBL" id="QEAM01000337">
    <property type="protein sequence ID" value="TPX41177.1"/>
    <property type="molecule type" value="Genomic_DNA"/>
</dbReference>
<dbReference type="PANTHER" id="PTHR12981:SF0">
    <property type="entry name" value="ZINC FINGER PROTEIN-LIKE 1"/>
    <property type="match status" value="1"/>
</dbReference>
<evidence type="ECO:0000313" key="13">
    <source>
        <dbReference type="EMBL" id="TPX38706.1"/>
    </source>
</evidence>
<evidence type="ECO:0000313" key="15">
    <source>
        <dbReference type="Proteomes" id="UP000317494"/>
    </source>
</evidence>
<dbReference type="Pfam" id="PF25998">
    <property type="entry name" value="U-box_ZFPL1"/>
    <property type="match status" value="1"/>
</dbReference>
<dbReference type="GO" id="GO:0008270">
    <property type="term" value="F:zinc ion binding"/>
    <property type="evidence" value="ECO:0007669"/>
    <property type="project" value="UniProtKB-KW"/>
</dbReference>
<dbReference type="Proteomes" id="UP000320475">
    <property type="component" value="Unassembled WGS sequence"/>
</dbReference>
<dbReference type="Gene3D" id="3.30.40.10">
    <property type="entry name" value="Zinc/RING finger domain, C3HC4 (zinc finger)"/>
    <property type="match status" value="1"/>
</dbReference>
<evidence type="ECO:0000313" key="14">
    <source>
        <dbReference type="EMBL" id="TPX41177.1"/>
    </source>
</evidence>
<accession>A0A507CK25</accession>
<dbReference type="PANTHER" id="PTHR12981">
    <property type="entry name" value="ZINC FINGER PROTEIN-LIKE 1"/>
    <property type="match status" value="1"/>
</dbReference>
<dbReference type="GO" id="GO:0016020">
    <property type="term" value="C:membrane"/>
    <property type="evidence" value="ECO:0007669"/>
    <property type="project" value="UniProtKB-SubCell"/>
</dbReference>
<dbReference type="EMBL" id="QEAN01000381">
    <property type="protein sequence ID" value="TPX38706.1"/>
    <property type="molecule type" value="Genomic_DNA"/>
</dbReference>
<dbReference type="OrthoDB" id="1916590at2759"/>
<dbReference type="InterPro" id="IPR058730">
    <property type="entry name" value="U-box_ZFPL1-like"/>
</dbReference>
<evidence type="ECO:0000256" key="1">
    <source>
        <dbReference type="ARBA" id="ARBA00004167"/>
    </source>
</evidence>
<feature type="region of interest" description="Disordered" evidence="10">
    <location>
        <begin position="184"/>
        <end position="207"/>
    </location>
</feature>
<keyword evidence="4" id="KW-0479">Metal-binding</keyword>
<evidence type="ECO:0000256" key="11">
    <source>
        <dbReference type="SAM" id="Phobius"/>
    </source>
</evidence>
<comment type="caution">
    <text evidence="13">The sequence shown here is derived from an EMBL/GenBank/DDBJ whole genome shotgun (WGS) entry which is preliminary data.</text>
</comment>
<evidence type="ECO:0000256" key="4">
    <source>
        <dbReference type="ARBA" id="ARBA00022723"/>
    </source>
</evidence>
<proteinExistence type="inferred from homology"/>
<name>A0A507CK25_9FUNG</name>